<dbReference type="PANTHER" id="PTHR48075">
    <property type="entry name" value="3-HYDROXYACYL-COA DEHYDROGENASE FAMILY PROTEIN"/>
    <property type="match status" value="1"/>
</dbReference>
<dbReference type="Proteomes" id="UP000247792">
    <property type="component" value="Unassembled WGS sequence"/>
</dbReference>
<dbReference type="InterPro" id="IPR036291">
    <property type="entry name" value="NAD(P)-bd_dom_sf"/>
</dbReference>
<proteinExistence type="predicted"/>
<dbReference type="SUPFAM" id="SSF51735">
    <property type="entry name" value="NAD(P)-binding Rossmann-fold domains"/>
    <property type="match status" value="1"/>
</dbReference>
<dbReference type="InterPro" id="IPR008927">
    <property type="entry name" value="6-PGluconate_DH-like_C_sf"/>
</dbReference>
<dbReference type="Gene3D" id="1.10.1040.10">
    <property type="entry name" value="N-(1-d-carboxylethyl)-l-norvaline Dehydrogenase, domain 2"/>
    <property type="match status" value="2"/>
</dbReference>
<organism evidence="4 5">
    <name type="scientific">Undibacterium pigrum</name>
    <dbReference type="NCBI Taxonomy" id="401470"/>
    <lineage>
        <taxon>Bacteria</taxon>
        <taxon>Pseudomonadati</taxon>
        <taxon>Pseudomonadota</taxon>
        <taxon>Betaproteobacteria</taxon>
        <taxon>Burkholderiales</taxon>
        <taxon>Oxalobacteraceae</taxon>
        <taxon>Undibacterium</taxon>
    </lineage>
</organism>
<dbReference type="FunFam" id="3.40.50.720:FF:000009">
    <property type="entry name" value="Fatty oxidation complex, alpha subunit"/>
    <property type="match status" value="1"/>
</dbReference>
<evidence type="ECO:0000256" key="1">
    <source>
        <dbReference type="ARBA" id="ARBA00023002"/>
    </source>
</evidence>
<comment type="caution">
    <text evidence="4">The sequence shown here is derived from an EMBL/GenBank/DDBJ whole genome shotgun (WGS) entry which is preliminary data.</text>
</comment>
<dbReference type="InterPro" id="IPR013328">
    <property type="entry name" value="6PGD_dom2"/>
</dbReference>
<dbReference type="RefSeq" id="WP_110253130.1">
    <property type="nucleotide sequence ID" value="NZ_QJKB01000001.1"/>
</dbReference>
<dbReference type="AlphaFoldDB" id="A0A318JHH3"/>
<dbReference type="GO" id="GO:0016616">
    <property type="term" value="F:oxidoreductase activity, acting on the CH-OH group of donors, NAD or NADP as acceptor"/>
    <property type="evidence" value="ECO:0007669"/>
    <property type="project" value="InterPro"/>
</dbReference>
<dbReference type="Gene3D" id="3.40.50.720">
    <property type="entry name" value="NAD(P)-binding Rossmann-like Domain"/>
    <property type="match status" value="1"/>
</dbReference>
<evidence type="ECO:0000313" key="5">
    <source>
        <dbReference type="Proteomes" id="UP000247792"/>
    </source>
</evidence>
<evidence type="ECO:0000259" key="2">
    <source>
        <dbReference type="Pfam" id="PF00725"/>
    </source>
</evidence>
<keyword evidence="5" id="KW-1185">Reference proteome</keyword>
<dbReference type="SUPFAM" id="SSF48179">
    <property type="entry name" value="6-phosphogluconate dehydrogenase C-terminal domain-like"/>
    <property type="match status" value="2"/>
</dbReference>
<accession>A0A318JHH3</accession>
<dbReference type="GO" id="GO:0070403">
    <property type="term" value="F:NAD+ binding"/>
    <property type="evidence" value="ECO:0007669"/>
    <property type="project" value="InterPro"/>
</dbReference>
<dbReference type="EMBL" id="QJKB01000001">
    <property type="protein sequence ID" value="PXX46672.1"/>
    <property type="molecule type" value="Genomic_DNA"/>
</dbReference>
<protein>
    <submittedName>
        <fullName evidence="4">3-hydroxyacyl-CoA dehydrogenase</fullName>
    </submittedName>
</protein>
<keyword evidence="1" id="KW-0560">Oxidoreductase</keyword>
<evidence type="ECO:0000313" key="4">
    <source>
        <dbReference type="EMBL" id="PXX46672.1"/>
    </source>
</evidence>
<feature type="domain" description="3-hydroxyacyl-CoA dehydrogenase NAD binding" evidence="3">
    <location>
        <begin position="11"/>
        <end position="189"/>
    </location>
</feature>
<gene>
    <name evidence="4" type="ORF">DFR42_101245</name>
</gene>
<dbReference type="Pfam" id="PF02737">
    <property type="entry name" value="3HCDH_N"/>
    <property type="match status" value="1"/>
</dbReference>
<dbReference type="InterPro" id="IPR006176">
    <property type="entry name" value="3-OHacyl-CoA_DH_NAD-bd"/>
</dbReference>
<dbReference type="GO" id="GO:0006631">
    <property type="term" value="P:fatty acid metabolic process"/>
    <property type="evidence" value="ECO:0007669"/>
    <property type="project" value="InterPro"/>
</dbReference>
<feature type="domain" description="3-hydroxyacyl-CoA dehydrogenase C-terminal" evidence="2">
    <location>
        <begin position="415"/>
        <end position="498"/>
    </location>
</feature>
<dbReference type="Pfam" id="PF00725">
    <property type="entry name" value="3HCDH"/>
    <property type="match status" value="2"/>
</dbReference>
<dbReference type="InterPro" id="IPR006108">
    <property type="entry name" value="3HC_DH_C"/>
</dbReference>
<dbReference type="PANTHER" id="PTHR48075:SF5">
    <property type="entry name" value="3-HYDROXYBUTYRYL-COA DEHYDROGENASE"/>
    <property type="match status" value="1"/>
</dbReference>
<name>A0A318JHH3_9BURK</name>
<dbReference type="OrthoDB" id="5287258at2"/>
<feature type="domain" description="3-hydroxyacyl-CoA dehydrogenase C-terminal" evidence="2">
    <location>
        <begin position="191"/>
        <end position="288"/>
    </location>
</feature>
<dbReference type="NCBIfam" id="NF006124">
    <property type="entry name" value="PRK08268.1"/>
    <property type="match status" value="1"/>
</dbReference>
<reference evidence="4 5" key="1">
    <citation type="submission" date="2018-05" db="EMBL/GenBank/DDBJ databases">
        <title>Genomic Encyclopedia of Type Strains, Phase IV (KMG-IV): sequencing the most valuable type-strain genomes for metagenomic binning, comparative biology and taxonomic classification.</title>
        <authorList>
            <person name="Goeker M."/>
        </authorList>
    </citation>
    <scope>NUCLEOTIDE SEQUENCE [LARGE SCALE GENOMIC DNA]</scope>
    <source>
        <strain evidence="4 5">DSM 19792</strain>
    </source>
</reference>
<evidence type="ECO:0000259" key="3">
    <source>
        <dbReference type="Pfam" id="PF02737"/>
    </source>
</evidence>
<sequence length="510" mass="54543">MKTSIAVVGAVGIVGAGAMGRGIAQIAAQAGFTVLLFDVQADAASKASQLIAEQWQKMLSKEKLSAEQYQRAVGNLQVVNSMQELAKCDLVVEAIVEKLEVKRALFQQLDGIVSDTCILATNTSSLSVTAIAAGTKIPERVAGLHFFNPVPLMKVVEVIDGLLTDAAVSEQLMAFSTQTGHLPVRAKDTPGFIVNHAGRGYGTEALRILQENVASFRQIDQIMREAAGFKLGPFELLDLTGLDVSHPVMEAIYHQYYEEPRYRPSVITAQRVHAGVLGRKTGRGFYSYSGNLDVPAVPEQQPAWTGPVWISQENVDAVPALLALFERCGVTIENGEQPSAGALCIVSPYGEDVSTCVARAGLDARRTFGIDALTACQGHLSLMMNPATDANLAAQCQSLLQKSGQGVSLIQDSAGFVVQRILATIINIASDIAQQGICSPQDLDKAVVLGLAYPAGPLAWGDKLGTSRILLVLRNLYVSTGDPRYRPSPWLVRRAQLGLSLLHLPSQVSS</sequence>